<evidence type="ECO:0000256" key="1">
    <source>
        <dbReference type="SAM" id="MobiDB-lite"/>
    </source>
</evidence>
<protein>
    <submittedName>
        <fullName evidence="2">Uncharacterized protein</fullName>
    </submittedName>
</protein>
<feature type="region of interest" description="Disordered" evidence="1">
    <location>
        <begin position="423"/>
        <end position="485"/>
    </location>
</feature>
<feature type="compositionally biased region" description="Low complexity" evidence="1">
    <location>
        <begin position="564"/>
        <end position="581"/>
    </location>
</feature>
<feature type="compositionally biased region" description="Basic and acidic residues" evidence="1">
    <location>
        <begin position="434"/>
        <end position="443"/>
    </location>
</feature>
<feature type="region of interest" description="Disordered" evidence="1">
    <location>
        <begin position="305"/>
        <end position="392"/>
    </location>
</feature>
<dbReference type="Proteomes" id="UP001281761">
    <property type="component" value="Unassembled WGS sequence"/>
</dbReference>
<reference evidence="2 3" key="1">
    <citation type="journal article" date="2022" name="bioRxiv">
        <title>Genomics of Preaxostyla Flagellates Illuminates Evolutionary Transitions and the Path Towards Mitochondrial Loss.</title>
        <authorList>
            <person name="Novak L.V.F."/>
            <person name="Treitli S.C."/>
            <person name="Pyrih J."/>
            <person name="Halakuc P."/>
            <person name="Pipaliya S.V."/>
            <person name="Vacek V."/>
            <person name="Brzon O."/>
            <person name="Soukal P."/>
            <person name="Eme L."/>
            <person name="Dacks J.B."/>
            <person name="Karnkowska A."/>
            <person name="Elias M."/>
            <person name="Hampl V."/>
        </authorList>
    </citation>
    <scope>NUCLEOTIDE SEQUENCE [LARGE SCALE GENOMIC DNA]</scope>
    <source>
        <strain evidence="2">NAU3</strain>
        <tissue evidence="2">Gut</tissue>
    </source>
</reference>
<feature type="compositionally biased region" description="Polar residues" evidence="1">
    <location>
        <begin position="445"/>
        <end position="454"/>
    </location>
</feature>
<proteinExistence type="predicted"/>
<organism evidence="2 3">
    <name type="scientific">Blattamonas nauphoetae</name>
    <dbReference type="NCBI Taxonomy" id="2049346"/>
    <lineage>
        <taxon>Eukaryota</taxon>
        <taxon>Metamonada</taxon>
        <taxon>Preaxostyla</taxon>
        <taxon>Oxymonadida</taxon>
        <taxon>Blattamonas</taxon>
    </lineage>
</organism>
<comment type="caution">
    <text evidence="2">The sequence shown here is derived from an EMBL/GenBank/DDBJ whole genome shotgun (WGS) entry which is preliminary data.</text>
</comment>
<evidence type="ECO:0000313" key="2">
    <source>
        <dbReference type="EMBL" id="KAK2954200.1"/>
    </source>
</evidence>
<feature type="region of interest" description="Disordered" evidence="1">
    <location>
        <begin position="526"/>
        <end position="581"/>
    </location>
</feature>
<dbReference type="EMBL" id="JARBJD010000081">
    <property type="protein sequence ID" value="KAK2954200.1"/>
    <property type="molecule type" value="Genomic_DNA"/>
</dbReference>
<gene>
    <name evidence="2" type="ORF">BLNAU_10855</name>
</gene>
<feature type="compositionally biased region" description="Basic and acidic residues" evidence="1">
    <location>
        <begin position="305"/>
        <end position="327"/>
    </location>
</feature>
<name>A0ABQ9XRD3_9EUKA</name>
<feature type="compositionally biased region" description="Polar residues" evidence="1">
    <location>
        <begin position="335"/>
        <end position="351"/>
    </location>
</feature>
<feature type="compositionally biased region" description="Polar residues" evidence="1">
    <location>
        <begin position="358"/>
        <end position="392"/>
    </location>
</feature>
<feature type="compositionally biased region" description="Polar residues" evidence="1">
    <location>
        <begin position="532"/>
        <end position="553"/>
    </location>
</feature>
<sequence>MMEVYLSTPPRYNLRKDLQTKYDVPSNRVEGVYQEIVKAKPIFQKKALLLQAEKGLNASDYLIDLKESHNNLLVKQQSFVTQPQTAPQTTGTYQRQYTQIPSLSAYNTPKSLQTSLFPAYPSTLPGVQQNISSSSLIPEYPTLDPILQRSQHRSLSEQLSYLMGTQQSLPHSTLFVTTDQQMNKSLVPTSDQIKSLADSFLDVVEMIKAKGQGKSQFCAALIEEAQRLVHLSNNPSKVQQMKPEEWKFLSVDDFCRARGFESDLQNVKQIMEEIICENDENQIIQDEQERMARIAELQEQLRIRKRDQNLRKQKKDEETRRNLQRFHDSRKKPTQKPQITPIPRSTQTPQTDGEKKMTIQQFFTQSPLTPSNEPTNQTQHNPPSTIPTDPLSFSEQNLIQDELDKTLENLRPNNINSIIEAVLHNDDADEENDKETNPTKEEEQIQNIIATETGNMGKGTTELDDEEKEFQPSSVFPSSTRTDDDAAQEELNGMLGIEGDTNQPPPTNPTNEDDLAKLELETMLKDDPADNDQPQTVFDQPHSQPLPTPSHNQGAPIPPPHTPSPSIQPLDPALFLTPLPKPTKTQPTLSIAANLPLPTHQYLLNQLAAILRFNLVCPIIDVESFDVLSYEFHSVSMWLNQVMKRTKSNVKKGKPHKQHLSRPEMFDSLKKHRNPEQENADRPTVVPFLAQFYLRRDSAQTRMLYLQCLVSTGLLKQEAYLPVLEQQLFSIRERMVLMGIETSQEEPIQVSEPTQIKYGQVLTKLAPVQKVALGAKLKTWEEIVVKEIASL</sequence>
<evidence type="ECO:0000313" key="3">
    <source>
        <dbReference type="Proteomes" id="UP001281761"/>
    </source>
</evidence>
<accession>A0ABQ9XRD3</accession>
<keyword evidence="3" id="KW-1185">Reference proteome</keyword>
<feature type="compositionally biased region" description="Polar residues" evidence="1">
    <location>
        <begin position="471"/>
        <end position="480"/>
    </location>
</feature>